<evidence type="ECO:0000313" key="1">
    <source>
        <dbReference type="EMBL" id="KAL0199839.1"/>
    </source>
</evidence>
<reference evidence="1 2" key="1">
    <citation type="submission" date="2024-05" db="EMBL/GenBank/DDBJ databases">
        <title>Genome sequencing and assembly of Indian major carp, Cirrhinus mrigala (Hamilton, 1822).</title>
        <authorList>
            <person name="Mohindra V."/>
            <person name="Chowdhury L.M."/>
            <person name="Lal K."/>
            <person name="Jena J.K."/>
        </authorList>
    </citation>
    <scope>NUCLEOTIDE SEQUENCE [LARGE SCALE GENOMIC DNA]</scope>
    <source>
        <strain evidence="1">CM1030</strain>
        <tissue evidence="1">Blood</tissue>
    </source>
</reference>
<dbReference type="Proteomes" id="UP001529510">
    <property type="component" value="Unassembled WGS sequence"/>
</dbReference>
<dbReference type="AlphaFoldDB" id="A0ABD0RMZ9"/>
<keyword evidence="2" id="KW-1185">Reference proteome</keyword>
<comment type="caution">
    <text evidence="1">The sequence shown here is derived from an EMBL/GenBank/DDBJ whole genome shotgun (WGS) entry which is preliminary data.</text>
</comment>
<name>A0ABD0RMZ9_CIRMR</name>
<sequence>PTKHGSKTPPDAVENFSQQFSATQKQTEAVKHILPWRAVAAGGSTSACSSLRAASCVRPYSPATSAAALS</sequence>
<proteinExistence type="predicted"/>
<feature type="non-terminal residue" evidence="1">
    <location>
        <position position="70"/>
    </location>
</feature>
<feature type="non-terminal residue" evidence="1">
    <location>
        <position position="1"/>
    </location>
</feature>
<gene>
    <name evidence="1" type="ORF">M9458_003026</name>
</gene>
<dbReference type="EMBL" id="JAMKFB020000002">
    <property type="protein sequence ID" value="KAL0199839.1"/>
    <property type="molecule type" value="Genomic_DNA"/>
</dbReference>
<accession>A0ABD0RMZ9</accession>
<evidence type="ECO:0000313" key="2">
    <source>
        <dbReference type="Proteomes" id="UP001529510"/>
    </source>
</evidence>
<protein>
    <submittedName>
        <fullName evidence="1">Uncharacterized protein</fullName>
    </submittedName>
</protein>
<organism evidence="1 2">
    <name type="scientific">Cirrhinus mrigala</name>
    <name type="common">Mrigala</name>
    <dbReference type="NCBI Taxonomy" id="683832"/>
    <lineage>
        <taxon>Eukaryota</taxon>
        <taxon>Metazoa</taxon>
        <taxon>Chordata</taxon>
        <taxon>Craniata</taxon>
        <taxon>Vertebrata</taxon>
        <taxon>Euteleostomi</taxon>
        <taxon>Actinopterygii</taxon>
        <taxon>Neopterygii</taxon>
        <taxon>Teleostei</taxon>
        <taxon>Ostariophysi</taxon>
        <taxon>Cypriniformes</taxon>
        <taxon>Cyprinidae</taxon>
        <taxon>Labeoninae</taxon>
        <taxon>Labeonini</taxon>
        <taxon>Cirrhinus</taxon>
    </lineage>
</organism>